<dbReference type="SUPFAM" id="SSF141868">
    <property type="entry name" value="EAL domain-like"/>
    <property type="match status" value="1"/>
</dbReference>
<dbReference type="InterPro" id="IPR001633">
    <property type="entry name" value="EAL_dom"/>
</dbReference>
<evidence type="ECO:0000256" key="1">
    <source>
        <dbReference type="SAM" id="Phobius"/>
    </source>
</evidence>
<dbReference type="RefSeq" id="WP_187025199.1">
    <property type="nucleotide sequence ID" value="NZ_JACRUP010000001.1"/>
</dbReference>
<dbReference type="NCBIfam" id="TIGR00254">
    <property type="entry name" value="GGDEF"/>
    <property type="match status" value="1"/>
</dbReference>
<dbReference type="Gene3D" id="3.30.70.270">
    <property type="match status" value="1"/>
</dbReference>
<evidence type="ECO:0000313" key="5">
    <source>
        <dbReference type="Proteomes" id="UP000615796"/>
    </source>
</evidence>
<dbReference type="PROSITE" id="PS50887">
    <property type="entry name" value="GGDEF"/>
    <property type="match status" value="1"/>
</dbReference>
<dbReference type="EMBL" id="JACRUP010000001">
    <property type="protein sequence ID" value="MBC5849823.1"/>
    <property type="molecule type" value="Genomic_DNA"/>
</dbReference>
<dbReference type="SMART" id="SM00267">
    <property type="entry name" value="GGDEF"/>
    <property type="match status" value="1"/>
</dbReference>
<feature type="domain" description="EAL" evidence="2">
    <location>
        <begin position="371"/>
        <end position="625"/>
    </location>
</feature>
<dbReference type="Gene3D" id="3.20.20.450">
    <property type="entry name" value="EAL domain"/>
    <property type="match status" value="1"/>
</dbReference>
<keyword evidence="1" id="KW-0472">Membrane</keyword>
<dbReference type="InterPro" id="IPR035919">
    <property type="entry name" value="EAL_sf"/>
</dbReference>
<dbReference type="InterPro" id="IPR000160">
    <property type="entry name" value="GGDEF_dom"/>
</dbReference>
<gene>
    <name evidence="4" type="ORF">H8Q88_02470</name>
</gene>
<dbReference type="AlphaFoldDB" id="A0A9X0R544"/>
<dbReference type="Proteomes" id="UP000615796">
    <property type="component" value="Unassembled WGS sequence"/>
</dbReference>
<dbReference type="GO" id="GO:0071111">
    <property type="term" value="F:cyclic-guanylate-specific phosphodiesterase activity"/>
    <property type="evidence" value="ECO:0007669"/>
    <property type="project" value="InterPro"/>
</dbReference>
<dbReference type="PROSITE" id="PS50883">
    <property type="entry name" value="EAL"/>
    <property type="match status" value="1"/>
</dbReference>
<dbReference type="SMART" id="SM00052">
    <property type="entry name" value="EAL"/>
    <property type="match status" value="1"/>
</dbReference>
<dbReference type="Pfam" id="PF00990">
    <property type="entry name" value="GGDEF"/>
    <property type="match status" value="1"/>
</dbReference>
<name>A0A9X0R544_VIBME</name>
<evidence type="ECO:0000313" key="4">
    <source>
        <dbReference type="EMBL" id="MBC5849823.1"/>
    </source>
</evidence>
<feature type="transmembrane region" description="Helical" evidence="1">
    <location>
        <begin position="6"/>
        <end position="26"/>
    </location>
</feature>
<feature type="domain" description="GGDEF" evidence="3">
    <location>
        <begin position="223"/>
        <end position="362"/>
    </location>
</feature>
<protein>
    <submittedName>
        <fullName evidence="4">Bifunctional diguanylate cyclase/phosphodiesterase</fullName>
    </submittedName>
</protein>
<organism evidence="4 5">
    <name type="scientific">Vibrio metschnikovii</name>
    <dbReference type="NCBI Taxonomy" id="28172"/>
    <lineage>
        <taxon>Bacteria</taxon>
        <taxon>Pseudomonadati</taxon>
        <taxon>Pseudomonadota</taxon>
        <taxon>Gammaproteobacteria</taxon>
        <taxon>Vibrionales</taxon>
        <taxon>Vibrionaceae</taxon>
        <taxon>Vibrio</taxon>
    </lineage>
</organism>
<dbReference type="CDD" id="cd01948">
    <property type="entry name" value="EAL"/>
    <property type="match status" value="1"/>
</dbReference>
<comment type="caution">
    <text evidence="4">The sequence shown here is derived from an EMBL/GenBank/DDBJ whole genome shotgun (WGS) entry which is preliminary data.</text>
</comment>
<dbReference type="PANTHER" id="PTHR33121:SF79">
    <property type="entry name" value="CYCLIC DI-GMP PHOSPHODIESTERASE PDED-RELATED"/>
    <property type="match status" value="1"/>
</dbReference>
<dbReference type="InterPro" id="IPR050706">
    <property type="entry name" value="Cyclic-di-GMP_PDE-like"/>
</dbReference>
<proteinExistence type="predicted"/>
<accession>A0A9X0R544</accession>
<dbReference type="InterPro" id="IPR029787">
    <property type="entry name" value="Nucleotide_cyclase"/>
</dbReference>
<feature type="transmembrane region" description="Helical" evidence="1">
    <location>
        <begin position="167"/>
        <end position="187"/>
    </location>
</feature>
<keyword evidence="1" id="KW-1133">Transmembrane helix</keyword>
<dbReference type="PANTHER" id="PTHR33121">
    <property type="entry name" value="CYCLIC DI-GMP PHOSPHODIESTERASE PDEF"/>
    <property type="match status" value="1"/>
</dbReference>
<dbReference type="InterPro" id="IPR043128">
    <property type="entry name" value="Rev_trsase/Diguanyl_cyclase"/>
</dbReference>
<dbReference type="CDD" id="cd01949">
    <property type="entry name" value="GGDEF"/>
    <property type="match status" value="1"/>
</dbReference>
<reference evidence="4" key="1">
    <citation type="submission" date="2020-08" db="EMBL/GenBank/DDBJ databases">
        <title>Genome Sequencing and Pan-Genome Analysis of Migratory bird Vibrio Strains, Inner Mongolia.</title>
        <authorList>
            <person name="Zheng L."/>
        </authorList>
    </citation>
    <scope>NUCLEOTIDE SEQUENCE</scope>
    <source>
        <strain evidence="4">M13F</strain>
    </source>
</reference>
<sequence>MTKRLVVFVGLIFVIFIISSSTLMRVNDDYNYIARQAKLSAWSLPQLQTETNQFQHQLEMFLVQPSLDSDTLILRYDILWSRYQTFLHSQETAEIRQLHNAYQTVSDVFHLIKRYEQAVLSGDRELLAVFYDQLLPYQIKIRDIMVKNFTGVSSLQEIMQLERNKNLITYNLLLVVAFIGFLAFQLYRNAKKQQFLAWRDSLTGLYNRNYLIRKIERKEHKKRRYVVFLLDIDNFKEVNDALGYEVGDKILLMVAHLLSSLTNHHDIKVIRLASDEFSVLIGDLALDYVKFAHRVRKEVNRVLATVHGYKNLTVSIGVACSWDISYESDTYQKRGKSILNNADLSLNIAKAQSNSAIFFYSGDLEKQYRQRKNLIHDLEHLLKDEYQNQLFLCYQPIIIKQKNKLGCEALLRWNHPVYGYINPEYLITIAEQSGLARPLGLWILKSVCNIYLSLSIYRGQIEFSINLSDALFDERLTHVLVSIFLANDVDMHSIILEITETMTLEDMMQSNKIIREIQQLGVRVAMDDFGTGWASLKLLNDLPFDKLKIDKSFTDKINLHDKQEIFIRSIIDLSHQLGIKVVAEGIEERHQYKMLMDLGTDEFQGYYFSKPLPSLEFEQYCHQYFTQQQTVTIT</sequence>
<dbReference type="SUPFAM" id="SSF55073">
    <property type="entry name" value="Nucleotide cyclase"/>
    <property type="match status" value="1"/>
</dbReference>
<keyword evidence="1" id="KW-0812">Transmembrane</keyword>
<dbReference type="Pfam" id="PF00563">
    <property type="entry name" value="EAL"/>
    <property type="match status" value="1"/>
</dbReference>
<evidence type="ECO:0000259" key="2">
    <source>
        <dbReference type="PROSITE" id="PS50883"/>
    </source>
</evidence>
<keyword evidence="5" id="KW-1185">Reference proteome</keyword>
<evidence type="ECO:0000259" key="3">
    <source>
        <dbReference type="PROSITE" id="PS50887"/>
    </source>
</evidence>